<evidence type="ECO:0000256" key="9">
    <source>
        <dbReference type="ARBA" id="ARBA00022857"/>
    </source>
</evidence>
<keyword evidence="9 16" id="KW-0521">NADP</keyword>
<dbReference type="GO" id="GO:0008360">
    <property type="term" value="P:regulation of cell shape"/>
    <property type="evidence" value="ECO:0007669"/>
    <property type="project" value="UniProtKB-KW"/>
</dbReference>
<evidence type="ECO:0000256" key="11">
    <source>
        <dbReference type="ARBA" id="ARBA00022984"/>
    </source>
</evidence>
<dbReference type="GO" id="GO:0071949">
    <property type="term" value="F:FAD binding"/>
    <property type="evidence" value="ECO:0007669"/>
    <property type="project" value="InterPro"/>
</dbReference>
<dbReference type="Gene3D" id="3.90.78.10">
    <property type="entry name" value="UDP-N-acetylenolpyruvoylglucosamine reductase, C-terminal domain"/>
    <property type="match status" value="1"/>
</dbReference>
<dbReference type="EMBL" id="JQBL01000005">
    <property type="protein sequence ID" value="KRN50863.1"/>
    <property type="molecule type" value="Genomic_DNA"/>
</dbReference>
<comment type="similarity">
    <text evidence="16">Belongs to the MurB family.</text>
</comment>
<dbReference type="GO" id="GO:0005829">
    <property type="term" value="C:cytosol"/>
    <property type="evidence" value="ECO:0007669"/>
    <property type="project" value="TreeGrafter"/>
</dbReference>
<dbReference type="InterPro" id="IPR016169">
    <property type="entry name" value="FAD-bd_PCMH_sub2"/>
</dbReference>
<keyword evidence="8 16" id="KW-0274">FAD</keyword>
<dbReference type="GO" id="GO:0051301">
    <property type="term" value="P:cell division"/>
    <property type="evidence" value="ECO:0007669"/>
    <property type="project" value="UniProtKB-KW"/>
</dbReference>
<keyword evidence="7 16" id="KW-0285">Flavoprotein</keyword>
<evidence type="ECO:0000256" key="2">
    <source>
        <dbReference type="ARBA" id="ARBA00003921"/>
    </source>
</evidence>
<dbReference type="GO" id="GO:0008762">
    <property type="term" value="F:UDP-N-acetylmuramate dehydrogenase activity"/>
    <property type="evidence" value="ECO:0007669"/>
    <property type="project" value="UniProtKB-UniRule"/>
</dbReference>
<dbReference type="HAMAP" id="MF_00037">
    <property type="entry name" value="MurB"/>
    <property type="match status" value="1"/>
</dbReference>
<evidence type="ECO:0000256" key="12">
    <source>
        <dbReference type="ARBA" id="ARBA00023002"/>
    </source>
</evidence>
<comment type="cofactor">
    <cofactor evidence="1 16">
        <name>FAD</name>
        <dbReference type="ChEBI" id="CHEBI:57692"/>
    </cofactor>
</comment>
<keyword evidence="6 16" id="KW-0132">Cell division</keyword>
<dbReference type="UniPathway" id="UPA00219"/>
<evidence type="ECO:0000256" key="5">
    <source>
        <dbReference type="ARBA" id="ARBA00022490"/>
    </source>
</evidence>
<evidence type="ECO:0000256" key="10">
    <source>
        <dbReference type="ARBA" id="ARBA00022960"/>
    </source>
</evidence>
<evidence type="ECO:0000256" key="7">
    <source>
        <dbReference type="ARBA" id="ARBA00022630"/>
    </source>
</evidence>
<keyword evidence="13 16" id="KW-0131">Cell cycle</keyword>
<keyword evidence="10 16" id="KW-0133">Cell shape</keyword>
<evidence type="ECO:0000256" key="6">
    <source>
        <dbReference type="ARBA" id="ARBA00022618"/>
    </source>
</evidence>
<reference evidence="18 19" key="1">
    <citation type="journal article" date="2015" name="Genome Announc.">
        <title>Expanding the biotechnology potential of lactobacilli through comparative genomics of 213 strains and associated genera.</title>
        <authorList>
            <person name="Sun Z."/>
            <person name="Harris H.M."/>
            <person name="McCann A."/>
            <person name="Guo C."/>
            <person name="Argimon S."/>
            <person name="Zhang W."/>
            <person name="Yang X."/>
            <person name="Jeffery I.B."/>
            <person name="Cooney J.C."/>
            <person name="Kagawa T.F."/>
            <person name="Liu W."/>
            <person name="Song Y."/>
            <person name="Salvetti E."/>
            <person name="Wrobel A."/>
            <person name="Rasinkangas P."/>
            <person name="Parkhill J."/>
            <person name="Rea M.C."/>
            <person name="O'Sullivan O."/>
            <person name="Ritari J."/>
            <person name="Douillard F.P."/>
            <person name="Paul Ross R."/>
            <person name="Yang R."/>
            <person name="Briner A.E."/>
            <person name="Felis G.E."/>
            <person name="de Vos W.M."/>
            <person name="Barrangou R."/>
            <person name="Klaenhammer T.R."/>
            <person name="Caufield P.W."/>
            <person name="Cui Y."/>
            <person name="Zhang H."/>
            <person name="O'Toole P.W."/>
        </authorList>
    </citation>
    <scope>NUCLEOTIDE SEQUENCE [LARGE SCALE GENOMIC DNA]</scope>
    <source>
        <strain evidence="18 19">DSM 20405</strain>
    </source>
</reference>
<gene>
    <name evidence="16" type="primary">murB</name>
    <name evidence="18" type="ORF">IV49_GL001680</name>
</gene>
<feature type="active site" evidence="16">
    <location>
        <position position="335"/>
    </location>
</feature>
<evidence type="ECO:0000259" key="17">
    <source>
        <dbReference type="PROSITE" id="PS51387"/>
    </source>
</evidence>
<evidence type="ECO:0000256" key="15">
    <source>
        <dbReference type="ARBA" id="ARBA00048914"/>
    </source>
</evidence>
<comment type="pathway">
    <text evidence="4 16">Cell wall biogenesis; peptidoglycan biosynthesis.</text>
</comment>
<feature type="active site" description="Proton donor" evidence="16">
    <location>
        <position position="239"/>
    </location>
</feature>
<dbReference type="RefSeq" id="WP_029073063.1">
    <property type="nucleotide sequence ID" value="NZ_JNKN01000001.1"/>
</dbReference>
<feature type="domain" description="FAD-binding PCMH-type" evidence="17">
    <location>
        <begin position="17"/>
        <end position="189"/>
    </location>
</feature>
<evidence type="ECO:0000256" key="13">
    <source>
        <dbReference type="ARBA" id="ARBA00023306"/>
    </source>
</evidence>
<comment type="catalytic activity">
    <reaction evidence="15 16">
        <text>UDP-N-acetyl-alpha-D-muramate + NADP(+) = UDP-N-acetyl-3-O-(1-carboxyvinyl)-alpha-D-glucosamine + NADPH + H(+)</text>
        <dbReference type="Rhea" id="RHEA:12248"/>
        <dbReference type="ChEBI" id="CHEBI:15378"/>
        <dbReference type="ChEBI" id="CHEBI:57783"/>
        <dbReference type="ChEBI" id="CHEBI:58349"/>
        <dbReference type="ChEBI" id="CHEBI:68483"/>
        <dbReference type="ChEBI" id="CHEBI:70757"/>
        <dbReference type="EC" id="1.3.1.98"/>
    </reaction>
</comment>
<evidence type="ECO:0000256" key="14">
    <source>
        <dbReference type="ARBA" id="ARBA00023316"/>
    </source>
</evidence>
<dbReference type="NCBIfam" id="NF000755">
    <property type="entry name" value="PRK00046.1"/>
    <property type="match status" value="1"/>
</dbReference>
<dbReference type="InterPro" id="IPR016167">
    <property type="entry name" value="FAD-bd_PCMH_sub1"/>
</dbReference>
<dbReference type="PANTHER" id="PTHR21071:SF4">
    <property type="entry name" value="UDP-N-ACETYLENOLPYRUVOYLGLUCOSAMINE REDUCTASE"/>
    <property type="match status" value="1"/>
</dbReference>
<keyword evidence="12 16" id="KW-0560">Oxidoreductase</keyword>
<dbReference type="Gene3D" id="3.30.465.10">
    <property type="match status" value="1"/>
</dbReference>
<dbReference type="PATRIC" id="fig|1410657.5.peg.1732"/>
<evidence type="ECO:0000313" key="19">
    <source>
        <dbReference type="Proteomes" id="UP000051841"/>
    </source>
</evidence>
<dbReference type="Proteomes" id="UP000051841">
    <property type="component" value="Unassembled WGS sequence"/>
</dbReference>
<sequence length="340" mass="38083">MEIKNNINLKDHLTMRLGGQAKYMVEINCKEDIKNAYQYAEDHGLKVFILGGGSNTLATDKGFDGLVMLMKIKGTEVIAEDEDSITFKIGAGEILDDIVKKSVEMHLTGIEAMSMIPGTIGAAPVQNVGAYGQDISQTFVSLEAYDTNTKSFVTLSKDDCQFSYRHSIFRGSAWGRYVIHHVTITLKKGNPTPPFYKQVQDTLTQDGITEYTPDIIRETVIKIRTHKLPDPEINPNCGSFFKNAIISKEKLASLQKDYPELKGFKVDEDHYKISTGWLIDKAGLKGHKLHQMKVHDRNALVLINDCATSYESLAEARDEIIQIVKDKFDITISQEVLEMS</sequence>
<dbReference type="EC" id="1.3.1.98" evidence="16"/>
<evidence type="ECO:0000313" key="18">
    <source>
        <dbReference type="EMBL" id="KRN50863.1"/>
    </source>
</evidence>
<dbReference type="NCBIfam" id="TIGR00179">
    <property type="entry name" value="murB"/>
    <property type="match status" value="1"/>
</dbReference>
<dbReference type="Pfam" id="PF01565">
    <property type="entry name" value="FAD_binding_4"/>
    <property type="match status" value="1"/>
</dbReference>
<name>A0A0R2HCW4_9FIRM</name>
<protein>
    <recommendedName>
        <fullName evidence="16">UDP-N-acetylenolpyruvoylglucosamine reductase</fullName>
        <ecNumber evidence="16">1.3.1.98</ecNumber>
    </recommendedName>
    <alternativeName>
        <fullName evidence="16">UDP-N-acetylmuramate dehydrogenase</fullName>
    </alternativeName>
</protein>
<comment type="caution">
    <text evidence="18">The sequence shown here is derived from an EMBL/GenBank/DDBJ whole genome shotgun (WGS) entry which is preliminary data.</text>
</comment>
<dbReference type="Gene3D" id="3.30.43.10">
    <property type="entry name" value="Uridine Diphospho-n-acetylenolpyruvylglucosamine Reductase, domain 2"/>
    <property type="match status" value="1"/>
</dbReference>
<dbReference type="InterPro" id="IPR003170">
    <property type="entry name" value="MurB"/>
</dbReference>
<dbReference type="GO" id="GO:0071555">
    <property type="term" value="P:cell wall organization"/>
    <property type="evidence" value="ECO:0007669"/>
    <property type="project" value="UniProtKB-KW"/>
</dbReference>
<comment type="function">
    <text evidence="2 16">Cell wall formation.</text>
</comment>
<proteinExistence type="inferred from homology"/>
<evidence type="ECO:0000256" key="1">
    <source>
        <dbReference type="ARBA" id="ARBA00001974"/>
    </source>
</evidence>
<dbReference type="InterPro" id="IPR006094">
    <property type="entry name" value="Oxid_FAD_bind_N"/>
</dbReference>
<dbReference type="InterPro" id="IPR011601">
    <property type="entry name" value="MurB_C"/>
</dbReference>
<dbReference type="InterPro" id="IPR036635">
    <property type="entry name" value="MurB_C_sf"/>
</dbReference>
<keyword evidence="14 16" id="KW-0961">Cell wall biogenesis/degradation</keyword>
<keyword evidence="19" id="KW-1185">Reference proteome</keyword>
<dbReference type="PANTHER" id="PTHR21071">
    <property type="entry name" value="UDP-N-ACETYLENOLPYRUVOYLGLUCOSAMINE REDUCTASE"/>
    <property type="match status" value="1"/>
</dbReference>
<evidence type="ECO:0000256" key="3">
    <source>
        <dbReference type="ARBA" id="ARBA00004496"/>
    </source>
</evidence>
<evidence type="ECO:0000256" key="16">
    <source>
        <dbReference type="HAMAP-Rule" id="MF_00037"/>
    </source>
</evidence>
<keyword evidence="5 16" id="KW-0963">Cytoplasm</keyword>
<keyword evidence="11 16" id="KW-0573">Peptidoglycan synthesis</keyword>
<comment type="subcellular location">
    <subcellularLocation>
        <location evidence="3 16">Cytoplasm</location>
    </subcellularLocation>
</comment>
<organism evidence="18 19">
    <name type="scientific">Kandleria vitulina DSM 20405</name>
    <dbReference type="NCBI Taxonomy" id="1410657"/>
    <lineage>
        <taxon>Bacteria</taxon>
        <taxon>Bacillati</taxon>
        <taxon>Bacillota</taxon>
        <taxon>Erysipelotrichia</taxon>
        <taxon>Erysipelotrichales</taxon>
        <taxon>Coprobacillaceae</taxon>
        <taxon>Kandleria</taxon>
    </lineage>
</organism>
<dbReference type="InterPro" id="IPR016166">
    <property type="entry name" value="FAD-bd_PCMH"/>
</dbReference>
<accession>A0A0R2HCW4</accession>
<dbReference type="Pfam" id="PF02873">
    <property type="entry name" value="MurB_C"/>
    <property type="match status" value="1"/>
</dbReference>
<dbReference type="SUPFAM" id="SSF56194">
    <property type="entry name" value="Uridine diphospho-N-Acetylenolpyruvylglucosamine reductase, MurB, C-terminal domain"/>
    <property type="match status" value="1"/>
</dbReference>
<dbReference type="InterPro" id="IPR036318">
    <property type="entry name" value="FAD-bd_PCMH-like_sf"/>
</dbReference>
<evidence type="ECO:0000256" key="4">
    <source>
        <dbReference type="ARBA" id="ARBA00004752"/>
    </source>
</evidence>
<feature type="active site" evidence="16">
    <location>
        <position position="165"/>
    </location>
</feature>
<dbReference type="PROSITE" id="PS51387">
    <property type="entry name" value="FAD_PCMH"/>
    <property type="match status" value="1"/>
</dbReference>
<dbReference type="SUPFAM" id="SSF56176">
    <property type="entry name" value="FAD-binding/transporter-associated domain-like"/>
    <property type="match status" value="1"/>
</dbReference>
<dbReference type="AlphaFoldDB" id="A0A0R2HCW4"/>
<evidence type="ECO:0000256" key="8">
    <source>
        <dbReference type="ARBA" id="ARBA00022827"/>
    </source>
</evidence>
<dbReference type="GO" id="GO:0009252">
    <property type="term" value="P:peptidoglycan biosynthetic process"/>
    <property type="evidence" value="ECO:0007669"/>
    <property type="project" value="UniProtKB-UniRule"/>
</dbReference>